<dbReference type="InterPro" id="IPR004776">
    <property type="entry name" value="Mem_transp_PIN-like"/>
</dbReference>
<dbReference type="PANTHER" id="PTHR31651">
    <property type="match status" value="1"/>
</dbReference>
<evidence type="ECO:0008006" key="12">
    <source>
        <dbReference type="Google" id="ProtNLM"/>
    </source>
</evidence>
<feature type="transmembrane region" description="Helical" evidence="10">
    <location>
        <begin position="147"/>
        <end position="165"/>
    </location>
</feature>
<dbReference type="Pfam" id="PF03547">
    <property type="entry name" value="Mem_trans"/>
    <property type="match status" value="2"/>
</dbReference>
<evidence type="ECO:0000256" key="3">
    <source>
        <dbReference type="ARBA" id="ARBA00022692"/>
    </source>
</evidence>
<evidence type="ECO:0000256" key="6">
    <source>
        <dbReference type="ARBA" id="ARBA00023136"/>
    </source>
</evidence>
<feature type="transmembrane region" description="Helical" evidence="10">
    <location>
        <begin position="326"/>
        <end position="352"/>
    </location>
</feature>
<feature type="transmembrane region" description="Helical" evidence="10">
    <location>
        <begin position="73"/>
        <end position="94"/>
    </location>
</feature>
<dbReference type="EMBL" id="RXGB01004412">
    <property type="protein sequence ID" value="TMW89740.1"/>
    <property type="molecule type" value="Genomic_DNA"/>
</dbReference>
<dbReference type="GO" id="GO:0005789">
    <property type="term" value="C:endoplasmic reticulum membrane"/>
    <property type="evidence" value="ECO:0007669"/>
    <property type="project" value="UniProtKB-SubCell"/>
</dbReference>
<comment type="function">
    <text evidence="8">Involved in cellular auxin homeostasis by regulating auxin metabolism. Regulates intracellular auxin accumulation at the endoplasmic reticulum and thus auxin availability for nuclear auxin signaling.</text>
</comment>
<keyword evidence="6 10" id="KW-0472">Membrane</keyword>
<evidence type="ECO:0000256" key="9">
    <source>
        <dbReference type="ARBA" id="ARBA00025752"/>
    </source>
</evidence>
<evidence type="ECO:0000313" key="11">
    <source>
        <dbReference type="EMBL" id="TMW89740.1"/>
    </source>
</evidence>
<feature type="transmembrane region" description="Helical" evidence="10">
    <location>
        <begin position="106"/>
        <end position="127"/>
    </location>
</feature>
<evidence type="ECO:0000256" key="10">
    <source>
        <dbReference type="SAM" id="Phobius"/>
    </source>
</evidence>
<evidence type="ECO:0000256" key="7">
    <source>
        <dbReference type="ARBA" id="ARBA00023294"/>
    </source>
</evidence>
<comment type="caution">
    <text evidence="11">The sequence shown here is derived from an EMBL/GenBank/DDBJ whole genome shotgun (WGS) entry which is preliminary data.</text>
</comment>
<feature type="transmembrane region" description="Helical" evidence="10">
    <location>
        <begin position="400"/>
        <end position="419"/>
    </location>
</feature>
<dbReference type="GO" id="GO:0080162">
    <property type="term" value="P:endoplasmic reticulum to cytosol auxin transport"/>
    <property type="evidence" value="ECO:0007669"/>
    <property type="project" value="InterPro"/>
</dbReference>
<comment type="similarity">
    <text evidence="9">Belongs to the auxin efflux carrier (TC 2.A.69.2) family.</text>
</comment>
<proteinExistence type="inferred from homology"/>
<keyword evidence="7" id="KW-0927">Auxin signaling pathway</keyword>
<evidence type="ECO:0000256" key="5">
    <source>
        <dbReference type="ARBA" id="ARBA00022989"/>
    </source>
</evidence>
<protein>
    <recommendedName>
        <fullName evidence="12">Auxin efflux carrier component</fullName>
    </recommendedName>
</protein>
<keyword evidence="4" id="KW-0256">Endoplasmic reticulum</keyword>
<reference evidence="11" key="1">
    <citation type="submission" date="2019-05" db="EMBL/GenBank/DDBJ databases">
        <title>The de novo reference genome and transcriptome assemblies of the wild tomato species Solanum chilense.</title>
        <authorList>
            <person name="Stam R."/>
            <person name="Nosenko T."/>
            <person name="Hoerger A.C."/>
            <person name="Stephan W."/>
            <person name="Seidel M.A."/>
            <person name="Kuhn J.M.M."/>
            <person name="Haberer G."/>
            <person name="Tellier A."/>
        </authorList>
    </citation>
    <scope>NUCLEOTIDE SEQUENCE</scope>
    <source>
        <tissue evidence="11">Mature leaves</tissue>
    </source>
</reference>
<sequence>MAFVELFVVALMPVLKTLIITAVGLFLALEPVNLLGSTARHHLNNLVFYIFTPALVASSLAETVTSSNIVSLWFMPVNILLTFIIGSILGWILVKITKTPIHLHGLVISCCSAGNLGNLLLIIIPAVCEEKNSPFGDSITCSTNGKAYASLSMAVGAVYIWTYIYNMIRASGCQHNNASTHVQKLPPEEMDHQSQLALPLISYQTTHDHHQRHVVKKMKQHIKIWTQRINFKMLFAPSTIATIVGILIGVSSLLRNLMIGNEAPLHVIDSSASMLGYNKLNLNFEQLICTILYNNQLTQRYREAAIPAMTLIVGANLLKGLKKSEVGVWIVIGIQVIRYIALPLSGICVVKVARHFGFVGSDSLYQFVLLLQYALPSAMTIGTITQLFEVGESECSVIMLWNYALASVALTLWTTYYMWILS</sequence>
<accession>A0A6N2B6U1</accession>
<keyword evidence="3 10" id="KW-0812">Transmembrane</keyword>
<feature type="transmembrane region" description="Helical" evidence="10">
    <location>
        <begin position="6"/>
        <end position="29"/>
    </location>
</feature>
<evidence type="ECO:0000256" key="4">
    <source>
        <dbReference type="ARBA" id="ARBA00022824"/>
    </source>
</evidence>
<name>A0A6N2B6U1_SOLCI</name>
<evidence type="ECO:0000256" key="2">
    <source>
        <dbReference type="ARBA" id="ARBA00022448"/>
    </source>
</evidence>
<feature type="transmembrane region" description="Helical" evidence="10">
    <location>
        <begin position="233"/>
        <end position="254"/>
    </location>
</feature>
<organism evidence="11">
    <name type="scientific">Solanum chilense</name>
    <name type="common">Tomato</name>
    <name type="synonym">Lycopersicon chilense</name>
    <dbReference type="NCBI Taxonomy" id="4083"/>
    <lineage>
        <taxon>Eukaryota</taxon>
        <taxon>Viridiplantae</taxon>
        <taxon>Streptophyta</taxon>
        <taxon>Embryophyta</taxon>
        <taxon>Tracheophyta</taxon>
        <taxon>Spermatophyta</taxon>
        <taxon>Magnoliopsida</taxon>
        <taxon>eudicotyledons</taxon>
        <taxon>Gunneridae</taxon>
        <taxon>Pentapetalae</taxon>
        <taxon>asterids</taxon>
        <taxon>lamiids</taxon>
        <taxon>Solanales</taxon>
        <taxon>Solanaceae</taxon>
        <taxon>Solanoideae</taxon>
        <taxon>Solaneae</taxon>
        <taxon>Solanum</taxon>
        <taxon>Solanum subgen. Lycopersicon</taxon>
    </lineage>
</organism>
<evidence type="ECO:0000256" key="8">
    <source>
        <dbReference type="ARBA" id="ARBA00025100"/>
    </source>
</evidence>
<dbReference type="PANTHER" id="PTHR31651:SF6">
    <property type="entry name" value="PROTEIN PIN-LIKES 1-LIKE"/>
    <property type="match status" value="1"/>
</dbReference>
<dbReference type="GO" id="GO:0009734">
    <property type="term" value="P:auxin-activated signaling pathway"/>
    <property type="evidence" value="ECO:0007669"/>
    <property type="project" value="UniProtKB-KW"/>
</dbReference>
<evidence type="ECO:0000256" key="1">
    <source>
        <dbReference type="ARBA" id="ARBA00004477"/>
    </source>
</evidence>
<gene>
    <name evidence="11" type="ORF">EJD97_016714</name>
</gene>
<feature type="transmembrane region" description="Helical" evidence="10">
    <location>
        <begin position="364"/>
        <end position="388"/>
    </location>
</feature>
<dbReference type="InterPro" id="IPR045033">
    <property type="entry name" value="PILS1/3/4/5/7"/>
</dbReference>
<keyword evidence="2" id="KW-0813">Transport</keyword>
<keyword evidence="5 10" id="KW-1133">Transmembrane helix</keyword>
<comment type="subcellular location">
    <subcellularLocation>
        <location evidence="1">Endoplasmic reticulum membrane</location>
        <topology evidence="1">Multi-pass membrane protein</topology>
    </subcellularLocation>
</comment>
<dbReference type="AlphaFoldDB" id="A0A6N2B6U1"/>